<dbReference type="GO" id="GO:0085020">
    <property type="term" value="P:protein K6-linked ubiquitination"/>
    <property type="evidence" value="ECO:0007669"/>
    <property type="project" value="TreeGrafter"/>
</dbReference>
<evidence type="ECO:0008006" key="6">
    <source>
        <dbReference type="Google" id="ProtNLM"/>
    </source>
</evidence>
<dbReference type="GO" id="GO:0070531">
    <property type="term" value="C:BRCA1-A complex"/>
    <property type="evidence" value="ECO:0007669"/>
    <property type="project" value="TreeGrafter"/>
</dbReference>
<protein>
    <recommendedName>
        <fullName evidence="6">Myotrophin</fullName>
    </recommendedName>
</protein>
<dbReference type="AlphaFoldDB" id="A0A9Q1DFZ6"/>
<dbReference type="Pfam" id="PF00023">
    <property type="entry name" value="Ank"/>
    <property type="match status" value="1"/>
</dbReference>
<organism evidence="4 5">
    <name type="scientific">Conger conger</name>
    <name type="common">Conger eel</name>
    <name type="synonym">Muraena conger</name>
    <dbReference type="NCBI Taxonomy" id="82655"/>
    <lineage>
        <taxon>Eukaryota</taxon>
        <taxon>Metazoa</taxon>
        <taxon>Chordata</taxon>
        <taxon>Craniata</taxon>
        <taxon>Vertebrata</taxon>
        <taxon>Euteleostomi</taxon>
        <taxon>Actinopterygii</taxon>
        <taxon>Neopterygii</taxon>
        <taxon>Teleostei</taxon>
        <taxon>Anguilliformes</taxon>
        <taxon>Congridae</taxon>
        <taxon>Conger</taxon>
    </lineage>
</organism>
<dbReference type="PANTHER" id="PTHR24171">
    <property type="entry name" value="ANKYRIN REPEAT DOMAIN-CONTAINING PROTEIN 39-RELATED"/>
    <property type="match status" value="1"/>
</dbReference>
<feature type="repeat" description="ANK" evidence="3">
    <location>
        <begin position="38"/>
        <end position="70"/>
    </location>
</feature>
<dbReference type="InterPro" id="IPR002110">
    <property type="entry name" value="Ankyrin_rpt"/>
</dbReference>
<accession>A0A9Q1DFZ6</accession>
<keyword evidence="2 3" id="KW-0040">ANK repeat</keyword>
<evidence type="ECO:0000256" key="2">
    <source>
        <dbReference type="ARBA" id="ARBA00023043"/>
    </source>
</evidence>
<dbReference type="SMART" id="SM00248">
    <property type="entry name" value="ANK"/>
    <property type="match status" value="3"/>
</dbReference>
<feature type="repeat" description="ANK" evidence="3">
    <location>
        <begin position="71"/>
        <end position="103"/>
    </location>
</feature>
<reference evidence="4" key="1">
    <citation type="journal article" date="2023" name="Science">
        <title>Genome structures resolve the early diversification of teleost fishes.</title>
        <authorList>
            <person name="Parey E."/>
            <person name="Louis A."/>
            <person name="Montfort J."/>
            <person name="Bouchez O."/>
            <person name="Roques C."/>
            <person name="Iampietro C."/>
            <person name="Lluch J."/>
            <person name="Castinel A."/>
            <person name="Donnadieu C."/>
            <person name="Desvignes T."/>
            <person name="Floi Bucao C."/>
            <person name="Jouanno E."/>
            <person name="Wen M."/>
            <person name="Mejri S."/>
            <person name="Dirks R."/>
            <person name="Jansen H."/>
            <person name="Henkel C."/>
            <person name="Chen W.J."/>
            <person name="Zahm M."/>
            <person name="Cabau C."/>
            <person name="Klopp C."/>
            <person name="Thompson A.W."/>
            <person name="Robinson-Rechavi M."/>
            <person name="Braasch I."/>
            <person name="Lecointre G."/>
            <person name="Bobe J."/>
            <person name="Postlethwait J.H."/>
            <person name="Berthelot C."/>
            <person name="Roest Crollius H."/>
            <person name="Guiguen Y."/>
        </authorList>
    </citation>
    <scope>NUCLEOTIDE SEQUENCE</scope>
    <source>
        <strain evidence="4">Concon-B</strain>
    </source>
</reference>
<keyword evidence="1" id="KW-0677">Repeat</keyword>
<evidence type="ECO:0000256" key="3">
    <source>
        <dbReference type="PROSITE-ProRule" id="PRU00023"/>
    </source>
</evidence>
<keyword evidence="5" id="KW-1185">Reference proteome</keyword>
<dbReference type="GO" id="GO:0004842">
    <property type="term" value="F:ubiquitin-protein transferase activity"/>
    <property type="evidence" value="ECO:0007669"/>
    <property type="project" value="TreeGrafter"/>
</dbReference>
<comment type="caution">
    <text evidence="4">The sequence shown here is derived from an EMBL/GenBank/DDBJ whole genome shotgun (WGS) entry which is preliminary data.</text>
</comment>
<evidence type="ECO:0000256" key="1">
    <source>
        <dbReference type="ARBA" id="ARBA00022737"/>
    </source>
</evidence>
<dbReference type="EMBL" id="JAFJMO010000008">
    <property type="protein sequence ID" value="KAJ8269069.1"/>
    <property type="molecule type" value="Genomic_DNA"/>
</dbReference>
<dbReference type="PROSITE" id="PS50297">
    <property type="entry name" value="ANK_REP_REGION"/>
    <property type="match status" value="2"/>
</dbReference>
<proteinExistence type="predicted"/>
<evidence type="ECO:0000313" key="4">
    <source>
        <dbReference type="EMBL" id="KAJ8269069.1"/>
    </source>
</evidence>
<dbReference type="Pfam" id="PF12796">
    <property type="entry name" value="Ank_2"/>
    <property type="match status" value="1"/>
</dbReference>
<gene>
    <name evidence="4" type="ORF">COCON_G00116760</name>
</gene>
<dbReference type="Gene3D" id="1.25.40.20">
    <property type="entry name" value="Ankyrin repeat-containing domain"/>
    <property type="match status" value="1"/>
</dbReference>
<dbReference type="Proteomes" id="UP001152803">
    <property type="component" value="Unassembled WGS sequence"/>
</dbReference>
<dbReference type="PROSITE" id="PS50088">
    <property type="entry name" value="ANK_REPEAT"/>
    <property type="match status" value="2"/>
</dbReference>
<dbReference type="InterPro" id="IPR036770">
    <property type="entry name" value="Ankyrin_rpt-contain_sf"/>
</dbReference>
<dbReference type="OrthoDB" id="194358at2759"/>
<dbReference type="PANTHER" id="PTHR24171:SF8">
    <property type="entry name" value="BRCA1-ASSOCIATED RING DOMAIN PROTEIN 1"/>
    <property type="match status" value="1"/>
</dbReference>
<evidence type="ECO:0000313" key="5">
    <source>
        <dbReference type="Proteomes" id="UP001152803"/>
    </source>
</evidence>
<sequence length="131" mass="14172">MTKKDGDTELIWALKNGDLEEVKNALVKDEDVNRTLTGGRTPLHYAVDSGQAEMLEFLLSKGADVNALDKHKISPLFSAIYEGHTNCVKILLAKGADKTQKGPDGLTALEAAETECMKALLQSLRVSEDAS</sequence>
<name>A0A9Q1DFZ6_CONCO</name>
<dbReference type="PRINTS" id="PR01415">
    <property type="entry name" value="ANKYRIN"/>
</dbReference>
<dbReference type="SUPFAM" id="SSF48403">
    <property type="entry name" value="Ankyrin repeat"/>
    <property type="match status" value="1"/>
</dbReference>
<dbReference type="GO" id="GO:0031436">
    <property type="term" value="C:BRCA1-BARD1 complex"/>
    <property type="evidence" value="ECO:0007669"/>
    <property type="project" value="TreeGrafter"/>
</dbReference>